<keyword evidence="2" id="KW-1185">Reference proteome</keyword>
<reference evidence="1 2" key="1">
    <citation type="submission" date="2018-02" db="EMBL/GenBank/DDBJ databases">
        <title>The genomes of Aspergillus section Nigri reveals drivers in fungal speciation.</title>
        <authorList>
            <consortium name="DOE Joint Genome Institute"/>
            <person name="Vesth T.C."/>
            <person name="Nybo J."/>
            <person name="Theobald S."/>
            <person name="Brandl J."/>
            <person name="Frisvad J.C."/>
            <person name="Nielsen K.F."/>
            <person name="Lyhne E.K."/>
            <person name="Kogle M.E."/>
            <person name="Kuo A."/>
            <person name="Riley R."/>
            <person name="Clum A."/>
            <person name="Nolan M."/>
            <person name="Lipzen A."/>
            <person name="Salamov A."/>
            <person name="Henrissat B."/>
            <person name="Wiebenga A."/>
            <person name="De vries R.P."/>
            <person name="Grigoriev I.V."/>
            <person name="Mortensen U.H."/>
            <person name="Andersen M.R."/>
            <person name="Baker S.E."/>
        </authorList>
    </citation>
    <scope>NUCLEOTIDE SEQUENCE [LARGE SCALE GENOMIC DNA]</scope>
    <source>
        <strain evidence="1 2">CBS 114.80</strain>
    </source>
</reference>
<protein>
    <submittedName>
        <fullName evidence="1">Uncharacterized protein</fullName>
    </submittedName>
</protein>
<name>A0A2V5I2N9_9EURO</name>
<dbReference type="Proteomes" id="UP000248817">
    <property type="component" value="Unassembled WGS sequence"/>
</dbReference>
<dbReference type="EMBL" id="KZ825546">
    <property type="protein sequence ID" value="PYI28514.1"/>
    <property type="molecule type" value="Genomic_DNA"/>
</dbReference>
<sequence length="172" mass="19767">MLSLRCSLHHHDLHPMNQASIDFLLMMLHTIPPSTVLPPNSCRQQAQCYFATYPRAYTSLIPHLLSPTMLSAADCLFIGAVDPEITLMMPAHMTKGQYRATFPGGSPDAGSTLDEKPLTLLEWDWKGNFHSARNKESLWERLQPNFECLKSFREEINTHTDERENNIRWKAW</sequence>
<proteinExistence type="predicted"/>
<gene>
    <name evidence="1" type="ORF">BP00DRAFT_258072</name>
</gene>
<organism evidence="1 2">
    <name type="scientific">Aspergillus indologenus CBS 114.80</name>
    <dbReference type="NCBI Taxonomy" id="1450541"/>
    <lineage>
        <taxon>Eukaryota</taxon>
        <taxon>Fungi</taxon>
        <taxon>Dikarya</taxon>
        <taxon>Ascomycota</taxon>
        <taxon>Pezizomycotina</taxon>
        <taxon>Eurotiomycetes</taxon>
        <taxon>Eurotiomycetidae</taxon>
        <taxon>Eurotiales</taxon>
        <taxon>Aspergillaceae</taxon>
        <taxon>Aspergillus</taxon>
        <taxon>Aspergillus subgen. Circumdati</taxon>
    </lineage>
</organism>
<evidence type="ECO:0000313" key="2">
    <source>
        <dbReference type="Proteomes" id="UP000248817"/>
    </source>
</evidence>
<accession>A0A2V5I2N9</accession>
<dbReference type="AlphaFoldDB" id="A0A2V5I2N9"/>
<evidence type="ECO:0000313" key="1">
    <source>
        <dbReference type="EMBL" id="PYI28514.1"/>
    </source>
</evidence>